<dbReference type="Pfam" id="PF16998">
    <property type="entry name" value="17kDa_Anti_2"/>
    <property type="match status" value="1"/>
</dbReference>
<sequence length="176" mass="18400">MPELEVMWEPLVPRLSRAVPMAGCHSLYRSVIRWREALCRMAVAGLVVAGLGGCSTVNVSSDDAIVTGSIRATPASLPVPDGHAPTGVAASDWVQAKIALDQALAARNKDVSIPWDNPETGSRGTATPVGPARAGGCQDFMISLVDGKTADRWIQGEVCKARGGTVLSQVRVLGQA</sequence>
<evidence type="ECO:0000259" key="1">
    <source>
        <dbReference type="Pfam" id="PF16998"/>
    </source>
</evidence>
<accession>A0A6C1KA03</accession>
<dbReference type="OrthoDB" id="8017863at2"/>
<name>A0A6C1KA03_XANAU</name>
<dbReference type="Proteomes" id="UP000305131">
    <property type="component" value="Unassembled WGS sequence"/>
</dbReference>
<feature type="domain" description="Surface antigen" evidence="1">
    <location>
        <begin position="60"/>
        <end position="165"/>
    </location>
</feature>
<comment type="caution">
    <text evidence="2">The sequence shown here is derived from an EMBL/GenBank/DDBJ whole genome shotgun (WGS) entry which is preliminary data.</text>
</comment>
<dbReference type="AlphaFoldDB" id="A0A6C1KA03"/>
<protein>
    <recommendedName>
        <fullName evidence="1">Surface antigen domain-containing protein</fullName>
    </recommendedName>
</protein>
<evidence type="ECO:0000313" key="3">
    <source>
        <dbReference type="Proteomes" id="UP000305131"/>
    </source>
</evidence>
<dbReference type="EMBL" id="VAUP01000038">
    <property type="protein sequence ID" value="TLX41149.1"/>
    <property type="molecule type" value="Genomic_DNA"/>
</dbReference>
<dbReference type="InterPro" id="IPR032635">
    <property type="entry name" value="Anti_2"/>
</dbReference>
<proteinExistence type="predicted"/>
<organism evidence="2 3">
    <name type="scientific">Xanthobacter autotrophicus</name>
    <dbReference type="NCBI Taxonomy" id="280"/>
    <lineage>
        <taxon>Bacteria</taxon>
        <taxon>Pseudomonadati</taxon>
        <taxon>Pseudomonadota</taxon>
        <taxon>Alphaproteobacteria</taxon>
        <taxon>Hyphomicrobiales</taxon>
        <taxon>Xanthobacteraceae</taxon>
        <taxon>Xanthobacter</taxon>
    </lineage>
</organism>
<evidence type="ECO:0000313" key="2">
    <source>
        <dbReference type="EMBL" id="TLX41149.1"/>
    </source>
</evidence>
<reference evidence="2 3" key="1">
    <citation type="submission" date="2019-05" db="EMBL/GenBank/DDBJ databases">
        <authorList>
            <person name="Zhou X."/>
        </authorList>
    </citation>
    <scope>NUCLEOTIDE SEQUENCE [LARGE SCALE GENOMIC DNA]</scope>
    <source>
        <strain evidence="2 3">DSM 432</strain>
    </source>
</reference>
<gene>
    <name evidence="2" type="ORF">FBQ73_19675</name>
</gene>